<dbReference type="SUPFAM" id="SSF47676">
    <property type="entry name" value="Conserved domain common to transcription factors TFIIS, elongin A, CRSP70"/>
    <property type="match status" value="1"/>
</dbReference>
<dbReference type="Pfam" id="PF08711">
    <property type="entry name" value="Med26"/>
    <property type="match status" value="1"/>
</dbReference>
<evidence type="ECO:0000256" key="2">
    <source>
        <dbReference type="SAM" id="MobiDB-lite"/>
    </source>
</evidence>
<evidence type="ECO:0000313" key="4">
    <source>
        <dbReference type="EMBL" id="KAK6939331.1"/>
    </source>
</evidence>
<feature type="compositionally biased region" description="Low complexity" evidence="2">
    <location>
        <begin position="763"/>
        <end position="777"/>
    </location>
</feature>
<feature type="region of interest" description="Disordered" evidence="2">
    <location>
        <begin position="309"/>
        <end position="387"/>
    </location>
</feature>
<keyword evidence="1" id="KW-0539">Nucleus</keyword>
<dbReference type="Proteomes" id="UP001370490">
    <property type="component" value="Unassembled WGS sequence"/>
</dbReference>
<feature type="compositionally biased region" description="Basic and acidic residues" evidence="2">
    <location>
        <begin position="357"/>
        <end position="373"/>
    </location>
</feature>
<feature type="region of interest" description="Disordered" evidence="2">
    <location>
        <begin position="450"/>
        <end position="472"/>
    </location>
</feature>
<dbReference type="AlphaFoldDB" id="A0AAN8ZIM7"/>
<dbReference type="PANTHER" id="PTHR47292">
    <property type="entry name" value="TRANSCRIPTION ELONGATION FACTOR (TFIIS) FAMILY PROTEIN-RELATED"/>
    <property type="match status" value="1"/>
</dbReference>
<comment type="subcellular location">
    <subcellularLocation>
        <location evidence="1">Nucleus</location>
    </subcellularLocation>
</comment>
<protein>
    <submittedName>
        <fullName evidence="4">Transcription factor IIS, N-terminal</fullName>
    </submittedName>
</protein>
<feature type="compositionally biased region" description="Polar residues" evidence="2">
    <location>
        <begin position="259"/>
        <end position="283"/>
    </location>
</feature>
<feature type="region of interest" description="Disordered" evidence="2">
    <location>
        <begin position="501"/>
        <end position="559"/>
    </location>
</feature>
<feature type="compositionally biased region" description="Basic and acidic residues" evidence="2">
    <location>
        <begin position="501"/>
        <end position="521"/>
    </location>
</feature>
<sequence length="1019" mass="109696">MTLEDFFTLTEMKDGLTAPARVEELLCVMQKEKDCVAKNVNDATRQWSTVASTLAATDNKDCLDLFIQLDGLWFINQWLKDAQNFSNDTTDNFVEESITALLRAVEKLQIDSEKSVSSGIWNTVKNLIAHNSSKIHDIARALFDGWKHGENREEGGKNAEKVGTSSEDVIPVDMHHACDGGSTKAVDDSVSNDNPDEQDKGGESAKDKVLELSIGDKSKGIADVQVQASNEISSSNKELGCLDVKDGLVESLVPLSMPNPVQGNPSKKEGSTTCPEEGTTSMENHGFPERKDINMGGKSDVTDNAKQIHQVKGSPEKLGPIESSASSTLDPRGASSNSDASNAEESVVEPLLQKKIVGKEGESHVKSASRGDIRGPVSIPKSGRDDVKVLNHCNSTPIPKSTSQGSEFLSPLLPDPSRIDCASGKPQNPETSFSRMEVIGVGNRVTERAWDRGEDLPNGSDFSKQSGVRTDAMDTRRSGMELEYGIVDALEVARQVAKEVERECSSSSEKNSEAGIKRPDSPDSVSRDQVQPADCPPNEVPMGQSSSAEESTDEEQQLSKSENLGMEVDNCMQEIESSQVTEAAQDPELNTEKSMCIIDLNQELCSDDMDQQVNSTSALISVVSASRAPAVSGSPGPLQFEGTLGWKGSAATSAFRPASPRKIPEAERILSAGVTTSGTRQRQNFLDIDLNVTEGEGEKPTVVMTEKPVITSGFPSGESSVEMCSQRSERLKLDLNRIDDDVEVLPLDQRVDGRLFLSRNGHQSPSPTSSSSLQPSLRNIDLNDKPSIMNDSSEQGPFLGKSSSHTAVTFGGPKVNEPEISIMGTRFKVSKHDFVPQNSSLPNGRLPEHAMDVNMARSGAIYGVGPTVSYPHSSVLGFSGLTSGTNMPFSSAMYGPGAVPFMVDSRVAPVLPQFLASAPAVLPPYSQPPFIMTGAPNLNGAGPSWPNLDLNSGFIIEGVNRDPGSMRQFLSPGQGRLMEESSRSSQPSSSSGSGSKRKEPDGGWEHYQFNHKHNQPPWK</sequence>
<proteinExistence type="predicted"/>
<evidence type="ECO:0000256" key="1">
    <source>
        <dbReference type="PROSITE-ProRule" id="PRU00649"/>
    </source>
</evidence>
<name>A0AAN8ZIM7_9MAGN</name>
<keyword evidence="5" id="KW-1185">Reference proteome</keyword>
<dbReference type="EMBL" id="JBAMMX010000005">
    <property type="protein sequence ID" value="KAK6939331.1"/>
    <property type="molecule type" value="Genomic_DNA"/>
</dbReference>
<feature type="domain" description="TFIIS N-terminal" evidence="3">
    <location>
        <begin position="73"/>
        <end position="153"/>
    </location>
</feature>
<feature type="region of interest" description="Disordered" evidence="2">
    <location>
        <begin position="256"/>
        <end position="294"/>
    </location>
</feature>
<accession>A0AAN8ZIM7</accession>
<evidence type="ECO:0000313" key="5">
    <source>
        <dbReference type="Proteomes" id="UP001370490"/>
    </source>
</evidence>
<dbReference type="InterPro" id="IPR035441">
    <property type="entry name" value="TFIIS/LEDGF_dom_sf"/>
</dbReference>
<feature type="compositionally biased region" description="Low complexity" evidence="2">
    <location>
        <begin position="334"/>
        <end position="345"/>
    </location>
</feature>
<feature type="compositionally biased region" description="Basic residues" evidence="2">
    <location>
        <begin position="1009"/>
        <end position="1019"/>
    </location>
</feature>
<dbReference type="PROSITE" id="PS51319">
    <property type="entry name" value="TFIIS_N"/>
    <property type="match status" value="1"/>
</dbReference>
<feature type="region of interest" description="Disordered" evidence="2">
    <location>
        <begin position="173"/>
        <end position="206"/>
    </location>
</feature>
<dbReference type="GO" id="GO:0005634">
    <property type="term" value="C:nucleus"/>
    <property type="evidence" value="ECO:0007669"/>
    <property type="project" value="UniProtKB-SubCell"/>
</dbReference>
<feature type="compositionally biased region" description="Basic and acidic residues" evidence="2">
    <location>
        <begin position="197"/>
        <end position="206"/>
    </location>
</feature>
<feature type="region of interest" description="Disordered" evidence="2">
    <location>
        <begin position="965"/>
        <end position="1019"/>
    </location>
</feature>
<dbReference type="InterPro" id="IPR017923">
    <property type="entry name" value="TFIIS_N"/>
</dbReference>
<organism evidence="4 5">
    <name type="scientific">Dillenia turbinata</name>
    <dbReference type="NCBI Taxonomy" id="194707"/>
    <lineage>
        <taxon>Eukaryota</taxon>
        <taxon>Viridiplantae</taxon>
        <taxon>Streptophyta</taxon>
        <taxon>Embryophyta</taxon>
        <taxon>Tracheophyta</taxon>
        <taxon>Spermatophyta</taxon>
        <taxon>Magnoliopsida</taxon>
        <taxon>eudicotyledons</taxon>
        <taxon>Gunneridae</taxon>
        <taxon>Pentapetalae</taxon>
        <taxon>Dilleniales</taxon>
        <taxon>Dilleniaceae</taxon>
        <taxon>Dillenia</taxon>
    </lineage>
</organism>
<dbReference type="Gene3D" id="1.20.930.10">
    <property type="entry name" value="Conserved domain common to transcription factors TFIIS, elongin A, CRSP70"/>
    <property type="match status" value="1"/>
</dbReference>
<evidence type="ECO:0000259" key="3">
    <source>
        <dbReference type="PROSITE" id="PS51319"/>
    </source>
</evidence>
<feature type="compositionally biased region" description="Low complexity" evidence="2">
    <location>
        <begin position="983"/>
        <end position="994"/>
    </location>
</feature>
<feature type="compositionally biased region" description="Polar residues" evidence="2">
    <location>
        <begin position="789"/>
        <end position="807"/>
    </location>
</feature>
<comment type="caution">
    <text evidence="4">The sequence shown here is derived from an EMBL/GenBank/DDBJ whole genome shotgun (WGS) entry which is preliminary data.</text>
</comment>
<feature type="region of interest" description="Disordered" evidence="2">
    <location>
        <begin position="757"/>
        <end position="815"/>
    </location>
</feature>
<dbReference type="PANTHER" id="PTHR47292:SF1">
    <property type="entry name" value="TRANSCRIPTION ELONGATION FACTOR (TFIIS) FAMILY PROTEIN"/>
    <property type="match status" value="1"/>
</dbReference>
<reference evidence="4 5" key="1">
    <citation type="submission" date="2023-12" db="EMBL/GenBank/DDBJ databases">
        <title>A high-quality genome assembly for Dillenia turbinata (Dilleniales).</title>
        <authorList>
            <person name="Chanderbali A."/>
        </authorList>
    </citation>
    <scope>NUCLEOTIDE SEQUENCE [LARGE SCALE GENOMIC DNA]</scope>
    <source>
        <strain evidence="4">LSX21</strain>
        <tissue evidence="4">Leaf</tissue>
    </source>
</reference>
<gene>
    <name evidence="4" type="ORF">RJ641_028862</name>
</gene>